<dbReference type="Proteomes" id="UP001145799">
    <property type="component" value="Unassembled WGS sequence"/>
</dbReference>
<dbReference type="AlphaFoldDB" id="A0A9X3PPN0"/>
<dbReference type="Pfam" id="PF01872">
    <property type="entry name" value="RibD_C"/>
    <property type="match status" value="1"/>
</dbReference>
<evidence type="ECO:0000313" key="5">
    <source>
        <dbReference type="Proteomes" id="UP001183604"/>
    </source>
</evidence>
<evidence type="ECO:0000313" key="4">
    <source>
        <dbReference type="Proteomes" id="UP001145799"/>
    </source>
</evidence>
<dbReference type="Gene3D" id="3.40.430.10">
    <property type="entry name" value="Dihydrofolate Reductase, subunit A"/>
    <property type="match status" value="1"/>
</dbReference>
<protein>
    <submittedName>
        <fullName evidence="2 3">Dihydrofolate reductase</fullName>
    </submittedName>
</protein>
<dbReference type="GO" id="GO:0009231">
    <property type="term" value="P:riboflavin biosynthetic process"/>
    <property type="evidence" value="ECO:0007669"/>
    <property type="project" value="InterPro"/>
</dbReference>
<dbReference type="SUPFAM" id="SSF53597">
    <property type="entry name" value="Dihydrofolate reductase-like"/>
    <property type="match status" value="1"/>
</dbReference>
<dbReference type="EMBL" id="JAVDYD010000001">
    <property type="protein sequence ID" value="MDR7337401.1"/>
    <property type="molecule type" value="Genomic_DNA"/>
</dbReference>
<evidence type="ECO:0000313" key="3">
    <source>
        <dbReference type="EMBL" id="MDR7337401.1"/>
    </source>
</evidence>
<dbReference type="InterPro" id="IPR002734">
    <property type="entry name" value="RibDG_C"/>
</dbReference>
<reference evidence="3 5" key="2">
    <citation type="submission" date="2023-07" db="EMBL/GenBank/DDBJ databases">
        <title>Sequencing the genomes of 1000 actinobacteria strains.</title>
        <authorList>
            <person name="Klenk H.-P."/>
        </authorList>
    </citation>
    <scope>NUCLEOTIDE SEQUENCE [LARGE SCALE GENOMIC DNA]</scope>
    <source>
        <strain evidence="3 5">DSM 44724</strain>
    </source>
</reference>
<proteinExistence type="predicted"/>
<evidence type="ECO:0000313" key="2">
    <source>
        <dbReference type="EMBL" id="MDA1387769.1"/>
    </source>
</evidence>
<keyword evidence="5" id="KW-1185">Reference proteome</keyword>
<dbReference type="InterPro" id="IPR024072">
    <property type="entry name" value="DHFR-like_dom_sf"/>
</dbReference>
<dbReference type="GO" id="GO:0008703">
    <property type="term" value="F:5-amino-6-(5-phosphoribosylamino)uracil reductase activity"/>
    <property type="evidence" value="ECO:0007669"/>
    <property type="project" value="InterPro"/>
</dbReference>
<comment type="caution">
    <text evidence="2">The sequence shown here is derived from an EMBL/GenBank/DDBJ whole genome shotgun (WGS) entry which is preliminary data.</text>
</comment>
<dbReference type="Proteomes" id="UP001183604">
    <property type="component" value="Unassembled WGS sequence"/>
</dbReference>
<organism evidence="2 4">
    <name type="scientific">Glycomyces lechevalierae</name>
    <dbReference type="NCBI Taxonomy" id="256034"/>
    <lineage>
        <taxon>Bacteria</taxon>
        <taxon>Bacillati</taxon>
        <taxon>Actinomycetota</taxon>
        <taxon>Actinomycetes</taxon>
        <taxon>Glycomycetales</taxon>
        <taxon>Glycomycetaceae</taxon>
        <taxon>Glycomyces</taxon>
    </lineage>
</organism>
<dbReference type="EMBL" id="JAPZVQ010000019">
    <property type="protein sequence ID" value="MDA1387769.1"/>
    <property type="molecule type" value="Genomic_DNA"/>
</dbReference>
<dbReference type="PANTHER" id="PTHR38011:SF11">
    <property type="entry name" value="2,5-DIAMINO-6-RIBOSYLAMINO-4(3H)-PYRIMIDINONE 5'-PHOSPHATE REDUCTASE"/>
    <property type="match status" value="1"/>
</dbReference>
<feature type="domain" description="Bacterial bifunctional deaminase-reductase C-terminal" evidence="1">
    <location>
        <begin position="9"/>
        <end position="183"/>
    </location>
</feature>
<dbReference type="RefSeq" id="WP_270124263.1">
    <property type="nucleotide sequence ID" value="NZ_BAAAOM010000002.1"/>
</dbReference>
<dbReference type="PANTHER" id="PTHR38011">
    <property type="entry name" value="DIHYDROFOLATE REDUCTASE FAMILY PROTEIN (AFU_ORTHOLOGUE AFUA_8G06820)"/>
    <property type="match status" value="1"/>
</dbReference>
<evidence type="ECO:0000259" key="1">
    <source>
        <dbReference type="Pfam" id="PF01872"/>
    </source>
</evidence>
<sequence length="194" mass="21437">MRKQNRELTYYIGASIDGFIAGPEHQVEDFPLDADLLDTIKEEWPETIPTHLREPLGLADAPNRHYDALIMGRGTYDPGLKLGITSPYAHLRQYVVSTTLGADTDPDVTFVDTDPLAFVRDLKAQEGGGIWLCGGGKLAGQLIEEIDQIIVKRYRVLIGTGIPMFDGPYRPTAFTLVSNRSLESGASIQTYRKA</sequence>
<reference evidence="2" key="1">
    <citation type="submission" date="2022-12" db="EMBL/GenBank/DDBJ databases">
        <title>Gycomyces niveus sp.nov., a novel actinomycete isolated from soil in Shouguang.</title>
        <authorList>
            <person name="Yang X."/>
        </authorList>
    </citation>
    <scope>NUCLEOTIDE SEQUENCE</scope>
    <source>
        <strain evidence="2">DSM 44724</strain>
    </source>
</reference>
<gene>
    <name evidence="3" type="ORF">J2S69_001120</name>
    <name evidence="2" type="ORF">O2L01_22445</name>
</gene>
<name>A0A9X3PPN0_9ACTN</name>
<dbReference type="InterPro" id="IPR050765">
    <property type="entry name" value="Riboflavin_Biosynth_HTPR"/>
</dbReference>
<accession>A0A9X3PPN0</accession>